<feature type="compositionally biased region" description="Acidic residues" evidence="1">
    <location>
        <begin position="175"/>
        <end position="202"/>
    </location>
</feature>
<evidence type="ECO:0000313" key="4">
    <source>
        <dbReference type="EMBL" id="KAJ6640075.1"/>
    </source>
</evidence>
<dbReference type="Proteomes" id="UP001151699">
    <property type="component" value="Chromosome X"/>
</dbReference>
<name>A0A9Q0MY61_9DIPT</name>
<protein>
    <submittedName>
        <fullName evidence="4">Uncharacterized protein</fullName>
    </submittedName>
</protein>
<sequence length="295" mass="33017">MERNMKYGFVVLAMFLMSLRGYAQPTTIDDNETDPKLPPLIFPKENVTIGSGLPPLVFPTENVIIGSGLPPLVFPTENVTIGSGLPPLIFPTENVTIGDSLIPIKKVAEAPIDKIESLEEPPLIFPENNVSVPLIKLPPLLFPDDSATSVNKTALDILNAAGSTPKEDMHILPSLDDDYYKDDSNESSDSDEISDDVEEVQTIDDSPQKDNLEENYKTENRLPYISDFDDIDVDHPTLKNAHVLSIVAVVLIALCSFIYLGITIWRRLVFNKYGMRERLINEEDYYMNKNIPYNF</sequence>
<feature type="signal peptide" evidence="3">
    <location>
        <begin position="1"/>
        <end position="23"/>
    </location>
</feature>
<organism evidence="4 5">
    <name type="scientific">Pseudolycoriella hygida</name>
    <dbReference type="NCBI Taxonomy" id="35572"/>
    <lineage>
        <taxon>Eukaryota</taxon>
        <taxon>Metazoa</taxon>
        <taxon>Ecdysozoa</taxon>
        <taxon>Arthropoda</taxon>
        <taxon>Hexapoda</taxon>
        <taxon>Insecta</taxon>
        <taxon>Pterygota</taxon>
        <taxon>Neoptera</taxon>
        <taxon>Endopterygota</taxon>
        <taxon>Diptera</taxon>
        <taxon>Nematocera</taxon>
        <taxon>Sciaroidea</taxon>
        <taxon>Sciaridae</taxon>
        <taxon>Pseudolycoriella</taxon>
    </lineage>
</organism>
<feature type="chain" id="PRO_5040412078" evidence="3">
    <location>
        <begin position="24"/>
        <end position="295"/>
    </location>
</feature>
<keyword evidence="2" id="KW-0472">Membrane</keyword>
<gene>
    <name evidence="4" type="ORF">Bhyg_12824</name>
</gene>
<comment type="caution">
    <text evidence="4">The sequence shown here is derived from an EMBL/GenBank/DDBJ whole genome shotgun (WGS) entry which is preliminary data.</text>
</comment>
<dbReference type="AlphaFoldDB" id="A0A9Q0MY61"/>
<keyword evidence="2" id="KW-1133">Transmembrane helix</keyword>
<reference evidence="4" key="1">
    <citation type="submission" date="2022-07" db="EMBL/GenBank/DDBJ databases">
        <authorList>
            <person name="Trinca V."/>
            <person name="Uliana J.V.C."/>
            <person name="Torres T.T."/>
            <person name="Ward R.J."/>
            <person name="Monesi N."/>
        </authorList>
    </citation>
    <scope>NUCLEOTIDE SEQUENCE</scope>
    <source>
        <strain evidence="4">HSMRA1968</strain>
        <tissue evidence="4">Whole embryos</tissue>
    </source>
</reference>
<feature type="region of interest" description="Disordered" evidence="1">
    <location>
        <begin position="168"/>
        <end position="216"/>
    </location>
</feature>
<keyword evidence="2" id="KW-0812">Transmembrane</keyword>
<keyword evidence="3" id="KW-0732">Signal</keyword>
<dbReference type="OrthoDB" id="8197303at2759"/>
<proteinExistence type="predicted"/>
<feature type="compositionally biased region" description="Basic and acidic residues" evidence="1">
    <location>
        <begin position="206"/>
        <end position="216"/>
    </location>
</feature>
<evidence type="ECO:0000256" key="3">
    <source>
        <dbReference type="SAM" id="SignalP"/>
    </source>
</evidence>
<evidence type="ECO:0000313" key="5">
    <source>
        <dbReference type="Proteomes" id="UP001151699"/>
    </source>
</evidence>
<keyword evidence="5" id="KW-1185">Reference proteome</keyword>
<dbReference type="EMBL" id="WJQU01000003">
    <property type="protein sequence ID" value="KAJ6640075.1"/>
    <property type="molecule type" value="Genomic_DNA"/>
</dbReference>
<feature type="transmembrane region" description="Helical" evidence="2">
    <location>
        <begin position="243"/>
        <end position="265"/>
    </location>
</feature>
<evidence type="ECO:0000256" key="1">
    <source>
        <dbReference type="SAM" id="MobiDB-lite"/>
    </source>
</evidence>
<evidence type="ECO:0000256" key="2">
    <source>
        <dbReference type="SAM" id="Phobius"/>
    </source>
</evidence>
<accession>A0A9Q0MY61</accession>